<dbReference type="Gene3D" id="2.40.128.640">
    <property type="match status" value="1"/>
</dbReference>
<keyword evidence="4" id="KW-1185">Reference proteome</keyword>
<dbReference type="InterPro" id="IPR007298">
    <property type="entry name" value="Cu-R_lipoprotein_NlpE"/>
</dbReference>
<sequence>MRKILAFAALAPAALALTACGGETATDEGEVTTADAEATSDTVVASGDEDFPEVVADARNTVNYAGTYSQTGTDGSTTSLTLNDDGTYTARDAAGMETNGTYNWYSDNSRILIKEGDQNRVYAIADGAIYQLADADTPTDGAKSPAQTYRRDAM</sequence>
<evidence type="ECO:0000256" key="2">
    <source>
        <dbReference type="SAM" id="SignalP"/>
    </source>
</evidence>
<reference evidence="3 4" key="1">
    <citation type="submission" date="2018-04" db="EMBL/GenBank/DDBJ databases">
        <title>Altererythrobacter sp. HME9302 genome sequencing and assembly.</title>
        <authorList>
            <person name="Kang H."/>
            <person name="Kim H."/>
            <person name="Joh K."/>
        </authorList>
    </citation>
    <scope>NUCLEOTIDE SEQUENCE [LARGE SCALE GENOMIC DNA]</scope>
    <source>
        <strain evidence="3 4">HME9302</strain>
    </source>
</reference>
<evidence type="ECO:0000313" key="3">
    <source>
        <dbReference type="EMBL" id="RDC59006.1"/>
    </source>
</evidence>
<name>A0A369Q774_9SPHN</name>
<feature type="chain" id="PRO_5016728391" evidence="2">
    <location>
        <begin position="22"/>
        <end position="154"/>
    </location>
</feature>
<gene>
    <name evidence="3" type="ORF">HME9302_00183</name>
</gene>
<dbReference type="AlphaFoldDB" id="A0A369Q774"/>
<evidence type="ECO:0000256" key="1">
    <source>
        <dbReference type="SAM" id="MobiDB-lite"/>
    </source>
</evidence>
<dbReference type="EMBL" id="QBKA01000002">
    <property type="protein sequence ID" value="RDC59006.1"/>
    <property type="molecule type" value="Genomic_DNA"/>
</dbReference>
<dbReference type="Pfam" id="PF04170">
    <property type="entry name" value="NlpE"/>
    <property type="match status" value="1"/>
</dbReference>
<dbReference type="RefSeq" id="WP_115365435.1">
    <property type="nucleotide sequence ID" value="NZ_QBKA01000002.1"/>
</dbReference>
<evidence type="ECO:0000313" key="4">
    <source>
        <dbReference type="Proteomes" id="UP000253727"/>
    </source>
</evidence>
<keyword evidence="2" id="KW-0732">Signal</keyword>
<accession>A0A369Q774</accession>
<dbReference type="OrthoDB" id="7428696at2"/>
<protein>
    <submittedName>
        <fullName evidence="3">Uncharacterized protein</fullName>
    </submittedName>
</protein>
<dbReference type="Proteomes" id="UP000253727">
    <property type="component" value="Unassembled WGS sequence"/>
</dbReference>
<feature type="signal peptide" evidence="2">
    <location>
        <begin position="1"/>
        <end position="21"/>
    </location>
</feature>
<organism evidence="3 4">
    <name type="scientific">Alteripontixanthobacter maritimus</name>
    <dbReference type="NCBI Taxonomy" id="2161824"/>
    <lineage>
        <taxon>Bacteria</taxon>
        <taxon>Pseudomonadati</taxon>
        <taxon>Pseudomonadota</taxon>
        <taxon>Alphaproteobacteria</taxon>
        <taxon>Sphingomonadales</taxon>
        <taxon>Erythrobacteraceae</taxon>
        <taxon>Alteripontixanthobacter</taxon>
    </lineage>
</organism>
<dbReference type="PROSITE" id="PS51257">
    <property type="entry name" value="PROKAR_LIPOPROTEIN"/>
    <property type="match status" value="1"/>
</dbReference>
<comment type="caution">
    <text evidence="3">The sequence shown here is derived from an EMBL/GenBank/DDBJ whole genome shotgun (WGS) entry which is preliminary data.</text>
</comment>
<feature type="region of interest" description="Disordered" evidence="1">
    <location>
        <begin position="135"/>
        <end position="154"/>
    </location>
</feature>
<proteinExistence type="predicted"/>